<reference evidence="1" key="1">
    <citation type="submission" date="2021-02" db="EMBL/GenBank/DDBJ databases">
        <authorList>
            <person name="Nowell W R."/>
        </authorList>
    </citation>
    <scope>NUCLEOTIDE SEQUENCE</scope>
</reference>
<evidence type="ECO:0000313" key="1">
    <source>
        <dbReference type="EMBL" id="CAF4228121.1"/>
    </source>
</evidence>
<protein>
    <submittedName>
        <fullName evidence="1">Uncharacterized protein</fullName>
    </submittedName>
</protein>
<dbReference type="Proteomes" id="UP000663874">
    <property type="component" value="Unassembled WGS sequence"/>
</dbReference>
<comment type="caution">
    <text evidence="1">The sequence shown here is derived from an EMBL/GenBank/DDBJ whole genome shotgun (WGS) entry which is preliminary data.</text>
</comment>
<proteinExistence type="predicted"/>
<dbReference type="AlphaFoldDB" id="A0A820D2X1"/>
<organism evidence="1 2">
    <name type="scientific">Rotaria sordida</name>
    <dbReference type="NCBI Taxonomy" id="392033"/>
    <lineage>
        <taxon>Eukaryota</taxon>
        <taxon>Metazoa</taxon>
        <taxon>Spiralia</taxon>
        <taxon>Gnathifera</taxon>
        <taxon>Rotifera</taxon>
        <taxon>Eurotatoria</taxon>
        <taxon>Bdelloidea</taxon>
        <taxon>Philodinida</taxon>
        <taxon>Philodinidae</taxon>
        <taxon>Rotaria</taxon>
    </lineage>
</organism>
<sequence length="29" mass="3305">CGRTLKSPTYESLIDEFCHEKGYGNIQSK</sequence>
<dbReference type="EMBL" id="CAJOBE010019357">
    <property type="protein sequence ID" value="CAF4228121.1"/>
    <property type="molecule type" value="Genomic_DNA"/>
</dbReference>
<feature type="non-terminal residue" evidence="1">
    <location>
        <position position="1"/>
    </location>
</feature>
<evidence type="ECO:0000313" key="2">
    <source>
        <dbReference type="Proteomes" id="UP000663874"/>
    </source>
</evidence>
<accession>A0A820D2X1</accession>
<name>A0A820D2X1_9BILA</name>
<gene>
    <name evidence="1" type="ORF">FNK824_LOCUS37580</name>
</gene>